<dbReference type="InterPro" id="IPR009081">
    <property type="entry name" value="PP-bd_ACP"/>
</dbReference>
<feature type="domain" description="AMP-binding enzyme C-terminal" evidence="4">
    <location>
        <begin position="672"/>
        <end position="743"/>
    </location>
</feature>
<dbReference type="Gene3D" id="3.30.300.30">
    <property type="match status" value="1"/>
</dbReference>
<dbReference type="InterPro" id="IPR036736">
    <property type="entry name" value="ACP-like_sf"/>
</dbReference>
<feature type="region of interest" description="Disordered" evidence="1">
    <location>
        <begin position="159"/>
        <end position="182"/>
    </location>
</feature>
<dbReference type="InterPro" id="IPR000873">
    <property type="entry name" value="AMP-dep_synth/lig_dom"/>
</dbReference>
<dbReference type="RefSeq" id="WP_346104872.1">
    <property type="nucleotide sequence ID" value="NZ_BAAAOD010000040.1"/>
</dbReference>
<dbReference type="Proteomes" id="UP001367513">
    <property type="component" value="Unassembled WGS sequence"/>
</dbReference>
<sequence length="847" mass="87516">MTGTLADPATTTAREYWTRVLLTGGATPAPFWTATPRPGTAVHTEPIPRDAVAAVAAVTGVEAGAVLLAAHAAVLAALSGDTEVTAGVPARTGATPLPVCLDTARSWSALVTAAADALAGLRTHPEPDLGRLAAELGTTVPSFGTVLDPGADLRGAEIAPGALDRTGERGADPDTTTGDGPGAAGLHVAVSGSTLRLTHRLDLLDEGAAARIAGYHAAALALAAADPDAPVRPSALVGQAERDAQLGDLAGRPRDLPDRRPHELLADRAAAAPDEVVAEHAGVTLTRAELEDRAARVASTLLDAGLAPEDVVAVVCDRDLDWMVAVLAVLRAGGAYLPVEPHFPAERIARTLTRAGCRIALTTDATRAHLDEAGVATTVLTVPDAVAAADGPAPTADVPADGLAYLYFTSGSTGEPKGAMCEHAGMLNHLLAKIEDLELEPGCVVAQTAPQCFDISLWQLVAGPLAGGRTLLVEQDVILDVRRFVDTLVRSRVTVAQLVPSYLEVVLTYLEEHPTALPDLRMVSATGEALKTELVQRWFRVLPGVPLVNAYGLTETSDDTNHAVLREAPADGRVPLGAPVPGVKVYVVDTDLAPVPLGAPGEIVFSGVCVGRGYVNDPDRTAAAFGSDPHRPGERLYRSGDHGRWRPDGQLEFLGRRDNQVKIRGFRIEIGEIENALLAVPGVRDACVVVATTAGGPQLVAYHAGDGPDAPEVRTRLARSLPAYMVPPTVHRLDPLPVTANGKIDRKTLTAHATAAAAQAAVAGSASAGPTGGELTAAQRRVVDAVTRVLDLPAGSVGAGDDFADLGGSSLSAVKLVIALGRAVTVRQVLDRPVLADLAGLLPADRR</sequence>
<dbReference type="InterPro" id="IPR010071">
    <property type="entry name" value="AA_adenyl_dom"/>
</dbReference>
<dbReference type="SUPFAM" id="SSF47336">
    <property type="entry name" value="ACP-like"/>
    <property type="match status" value="1"/>
</dbReference>
<dbReference type="PANTHER" id="PTHR45527:SF1">
    <property type="entry name" value="FATTY ACID SYNTHASE"/>
    <property type="match status" value="1"/>
</dbReference>
<organism evidence="5 6">
    <name type="scientific">Pseudonocardia alni subsp. carboxydivorans</name>
    <dbReference type="NCBI Taxonomy" id="415010"/>
    <lineage>
        <taxon>Bacteria</taxon>
        <taxon>Bacillati</taxon>
        <taxon>Actinomycetota</taxon>
        <taxon>Actinomycetes</taxon>
        <taxon>Pseudonocardiales</taxon>
        <taxon>Pseudonocardiaceae</taxon>
        <taxon>Pseudonocardia</taxon>
    </lineage>
</organism>
<accession>A0ABU9AAD2</accession>
<dbReference type="SUPFAM" id="SSF52777">
    <property type="entry name" value="CoA-dependent acyltransferases"/>
    <property type="match status" value="1"/>
</dbReference>
<dbReference type="InterPro" id="IPR020845">
    <property type="entry name" value="AMP-binding_CS"/>
</dbReference>
<dbReference type="SUPFAM" id="SSF56801">
    <property type="entry name" value="Acetyl-CoA synthetase-like"/>
    <property type="match status" value="1"/>
</dbReference>
<dbReference type="Pfam" id="PF00550">
    <property type="entry name" value="PP-binding"/>
    <property type="match status" value="1"/>
</dbReference>
<dbReference type="InterPro" id="IPR042099">
    <property type="entry name" value="ANL_N_sf"/>
</dbReference>
<protein>
    <submittedName>
        <fullName evidence="5">Non-ribosomal peptide synthetase</fullName>
    </submittedName>
</protein>
<feature type="domain" description="Carrier" evidence="3">
    <location>
        <begin position="781"/>
        <end position="842"/>
    </location>
</feature>
<keyword evidence="6" id="KW-1185">Reference proteome</keyword>
<dbReference type="PROSITE" id="PS00455">
    <property type="entry name" value="AMP_BINDING"/>
    <property type="match status" value="1"/>
</dbReference>
<proteinExistence type="predicted"/>
<dbReference type="Pfam" id="PF00501">
    <property type="entry name" value="AMP-binding"/>
    <property type="match status" value="1"/>
</dbReference>
<gene>
    <name evidence="5" type="ORF">WG925_06150</name>
</gene>
<dbReference type="Pfam" id="PF13193">
    <property type="entry name" value="AMP-binding_C"/>
    <property type="match status" value="1"/>
</dbReference>
<dbReference type="Gene3D" id="3.30.559.30">
    <property type="entry name" value="Nonribosomal peptide synthetase, condensation domain"/>
    <property type="match status" value="1"/>
</dbReference>
<evidence type="ECO:0000259" key="3">
    <source>
        <dbReference type="Pfam" id="PF00550"/>
    </source>
</evidence>
<dbReference type="InterPro" id="IPR045851">
    <property type="entry name" value="AMP-bd_C_sf"/>
</dbReference>
<feature type="domain" description="AMP-dependent synthetase/ligase" evidence="2">
    <location>
        <begin position="266"/>
        <end position="614"/>
    </location>
</feature>
<name>A0ABU9AAD2_PSEA5</name>
<dbReference type="PANTHER" id="PTHR45527">
    <property type="entry name" value="NONRIBOSOMAL PEPTIDE SYNTHETASE"/>
    <property type="match status" value="1"/>
</dbReference>
<dbReference type="CDD" id="cd05930">
    <property type="entry name" value="A_NRPS"/>
    <property type="match status" value="1"/>
</dbReference>
<reference evidence="5 6" key="1">
    <citation type="submission" date="2024-03" db="EMBL/GenBank/DDBJ databases">
        <title>Draft genome sequence of Pseudonocardia carboxydivorans JCM 14827.</title>
        <authorList>
            <person name="Duangmal K."/>
        </authorList>
    </citation>
    <scope>NUCLEOTIDE SEQUENCE [LARGE SCALE GENOMIC DNA]</scope>
    <source>
        <strain evidence="5 6">JCM 14827</strain>
    </source>
</reference>
<evidence type="ECO:0000256" key="1">
    <source>
        <dbReference type="SAM" id="MobiDB-lite"/>
    </source>
</evidence>
<comment type="caution">
    <text evidence="5">The sequence shown here is derived from an EMBL/GenBank/DDBJ whole genome shotgun (WGS) entry which is preliminary data.</text>
</comment>
<evidence type="ECO:0000259" key="4">
    <source>
        <dbReference type="Pfam" id="PF13193"/>
    </source>
</evidence>
<dbReference type="NCBIfam" id="TIGR01733">
    <property type="entry name" value="AA-adenyl-dom"/>
    <property type="match status" value="1"/>
</dbReference>
<evidence type="ECO:0000313" key="5">
    <source>
        <dbReference type="EMBL" id="MEK6463321.1"/>
    </source>
</evidence>
<evidence type="ECO:0000313" key="6">
    <source>
        <dbReference type="Proteomes" id="UP001367513"/>
    </source>
</evidence>
<dbReference type="EMBL" id="JBBPIX010000002">
    <property type="protein sequence ID" value="MEK6463321.1"/>
    <property type="molecule type" value="Genomic_DNA"/>
</dbReference>
<dbReference type="Gene3D" id="1.10.1200.10">
    <property type="entry name" value="ACP-like"/>
    <property type="match status" value="1"/>
</dbReference>
<dbReference type="Gene3D" id="3.40.50.12780">
    <property type="entry name" value="N-terminal domain of ligase-like"/>
    <property type="match status" value="1"/>
</dbReference>
<evidence type="ECO:0000259" key="2">
    <source>
        <dbReference type="Pfam" id="PF00501"/>
    </source>
</evidence>
<dbReference type="InterPro" id="IPR025110">
    <property type="entry name" value="AMP-bd_C"/>
</dbReference>